<protein>
    <submittedName>
        <fullName evidence="2">Antibiotic biosynthesis monooxygenase</fullName>
    </submittedName>
</protein>
<comment type="caution">
    <text evidence="2">The sequence shown here is derived from an EMBL/GenBank/DDBJ whole genome shotgun (WGS) entry which is preliminary data.</text>
</comment>
<feature type="domain" description="ABM" evidence="1">
    <location>
        <begin position="10"/>
        <end position="75"/>
    </location>
</feature>
<evidence type="ECO:0000313" key="2">
    <source>
        <dbReference type="EMBL" id="MEJ8814151.1"/>
    </source>
</evidence>
<gene>
    <name evidence="2" type="ORF">WKW77_23905</name>
</gene>
<dbReference type="SUPFAM" id="SSF54909">
    <property type="entry name" value="Dimeric alpha+beta barrel"/>
    <property type="match status" value="1"/>
</dbReference>
<keyword evidence="2" id="KW-0503">Monooxygenase</keyword>
<name>A0ABU8VKZ3_9BURK</name>
<dbReference type="Proteomes" id="UP001365846">
    <property type="component" value="Unassembled WGS sequence"/>
</dbReference>
<dbReference type="GO" id="GO:0004497">
    <property type="term" value="F:monooxygenase activity"/>
    <property type="evidence" value="ECO:0007669"/>
    <property type="project" value="UniProtKB-KW"/>
</dbReference>
<dbReference type="InterPro" id="IPR011008">
    <property type="entry name" value="Dimeric_a/b-barrel"/>
</dbReference>
<evidence type="ECO:0000259" key="1">
    <source>
        <dbReference type="Pfam" id="PF03992"/>
    </source>
</evidence>
<proteinExistence type="predicted"/>
<evidence type="ECO:0000313" key="3">
    <source>
        <dbReference type="Proteomes" id="UP001365846"/>
    </source>
</evidence>
<organism evidence="2 3">
    <name type="scientific">Variovorax ureilyticus</name>
    <dbReference type="NCBI Taxonomy" id="1836198"/>
    <lineage>
        <taxon>Bacteria</taxon>
        <taxon>Pseudomonadati</taxon>
        <taxon>Pseudomonadota</taxon>
        <taxon>Betaproteobacteria</taxon>
        <taxon>Burkholderiales</taxon>
        <taxon>Comamonadaceae</taxon>
        <taxon>Variovorax</taxon>
    </lineage>
</organism>
<dbReference type="Gene3D" id="3.30.70.100">
    <property type="match status" value="1"/>
</dbReference>
<dbReference type="EMBL" id="JBBKZU010000011">
    <property type="protein sequence ID" value="MEJ8814151.1"/>
    <property type="molecule type" value="Genomic_DNA"/>
</dbReference>
<dbReference type="RefSeq" id="WP_340359377.1">
    <property type="nucleotide sequence ID" value="NZ_JBBKZU010000011.1"/>
</dbReference>
<keyword evidence="3" id="KW-1185">Reference proteome</keyword>
<dbReference type="InterPro" id="IPR007138">
    <property type="entry name" value="ABM_dom"/>
</dbReference>
<accession>A0ABU8VKZ3</accession>
<dbReference type="Pfam" id="PF03992">
    <property type="entry name" value="ABM"/>
    <property type="match status" value="1"/>
</dbReference>
<sequence length="119" mass="13329">MGKILRAWTFWIRAELRGECSDHLDATVLKRLRAAKGNRRAAALFRDLNDGTTEVVVVSVWDSMESIRAHTGDPHTAPTIDPGDVRKLFDREPSVRHYALSDPHVVATLPAEWTGPDKD</sequence>
<keyword evidence="2" id="KW-0560">Oxidoreductase</keyword>
<reference evidence="2 3" key="1">
    <citation type="submission" date="2024-03" db="EMBL/GenBank/DDBJ databases">
        <title>Novel species of the genus Variovorax.</title>
        <authorList>
            <person name="Liu Q."/>
            <person name="Xin Y.-H."/>
        </authorList>
    </citation>
    <scope>NUCLEOTIDE SEQUENCE [LARGE SCALE GENOMIC DNA]</scope>
    <source>
        <strain evidence="2 3">KACC 18899</strain>
    </source>
</reference>